<dbReference type="GeneID" id="93589334"/>
<evidence type="ECO:0000256" key="1">
    <source>
        <dbReference type="SAM" id="MobiDB-lite"/>
    </source>
</evidence>
<evidence type="ECO:0000313" key="3">
    <source>
        <dbReference type="Proteomes" id="UP000283090"/>
    </source>
</evidence>
<comment type="caution">
    <text evidence="2">The sequence shown here is derived from an EMBL/GenBank/DDBJ whole genome shotgun (WGS) entry which is preliminary data.</text>
</comment>
<dbReference type="VEuPathDB" id="FungiDB:DFL_007023"/>
<organism evidence="2 3">
    <name type="scientific">Arthrobotrys flagrans</name>
    <name type="common">Nematode-trapping fungus</name>
    <name type="synonym">Trichothecium flagrans</name>
    <dbReference type="NCBI Taxonomy" id="97331"/>
    <lineage>
        <taxon>Eukaryota</taxon>
        <taxon>Fungi</taxon>
        <taxon>Dikarya</taxon>
        <taxon>Ascomycota</taxon>
        <taxon>Pezizomycotina</taxon>
        <taxon>Orbiliomycetes</taxon>
        <taxon>Orbiliales</taxon>
        <taxon>Orbiliaceae</taxon>
        <taxon>Arthrobotrys</taxon>
    </lineage>
</organism>
<dbReference type="AlphaFoldDB" id="A0A436ZUG7"/>
<feature type="region of interest" description="Disordered" evidence="1">
    <location>
        <begin position="408"/>
        <end position="450"/>
    </location>
</feature>
<name>A0A436ZUG7_ARTFL</name>
<reference evidence="2 3" key="1">
    <citation type="submission" date="2019-01" db="EMBL/GenBank/DDBJ databases">
        <title>Intercellular communication is required for trap formation in the nematode-trapping fungus Duddingtonia flagrans.</title>
        <authorList>
            <person name="Youssar L."/>
            <person name="Wernet V."/>
            <person name="Hensel N."/>
            <person name="Hildebrandt H.-G."/>
            <person name="Fischer R."/>
        </authorList>
    </citation>
    <scope>NUCLEOTIDE SEQUENCE [LARGE SCALE GENOMIC DNA]</scope>
    <source>
        <strain evidence="2 3">CBS H-5679</strain>
    </source>
</reference>
<feature type="compositionally biased region" description="Basic and acidic residues" evidence="1">
    <location>
        <begin position="619"/>
        <end position="631"/>
    </location>
</feature>
<keyword evidence="3" id="KW-1185">Reference proteome</keyword>
<feature type="region of interest" description="Disordered" evidence="1">
    <location>
        <begin position="505"/>
        <end position="528"/>
    </location>
</feature>
<evidence type="ECO:0000313" key="2">
    <source>
        <dbReference type="EMBL" id="RVD82601.1"/>
    </source>
</evidence>
<gene>
    <name evidence="2" type="ORF">DFL_007023</name>
</gene>
<dbReference type="OrthoDB" id="5330517at2759"/>
<proteinExistence type="predicted"/>
<feature type="region of interest" description="Disordered" evidence="1">
    <location>
        <begin position="606"/>
        <end position="639"/>
    </location>
</feature>
<accession>A0A436ZUG7</accession>
<protein>
    <submittedName>
        <fullName evidence="2">Uncharacterized protein</fullName>
    </submittedName>
</protein>
<dbReference type="Proteomes" id="UP000283090">
    <property type="component" value="Unassembled WGS sequence"/>
</dbReference>
<sequence>MRTGSKDKEKLKRMLGYKDPLLFNYFEEKLNPGVSDGQAIGDRFGIPTNVAGGGFPDSLSIEDGEENLLEPTANIYPHLRVANSLNWRQIRDLNPLCKYAFFSDDVWTIDTTVMSPEVIPNLPIRIGERPVILNYLPSTIGSFPYHPDPAANRPIDPRKDVDDETLRFLFRVYPGARAACVYLNKTLVILHDGELNRRAEFRKRPRKFGGLHVDHALFNRRYTAGSVVERGRRIEIGSDGFGFKYSLDGEVFGFTDLRVGLRLRHKIKTDCEVLTMPVHSLLSTIEYLYEAPTGTQKKIENTPWYNPAEFLNTNGKNFKFDYFGKEFGKLHSHFESISNSNPRGDLRMLQYDIALIEELDKKSPKMPFPTFEDSSRNTIEMEWADIKDEDFINQDIVLLGFNFESHAQVSEQNEGGESTSQPRHGPVQRKHTGTATQPGATLATPRDYKNKTVKMDKKSIMTLETEGPTSVPTVVEGRYYEKLQNKICDLSYFQRSILWRPDFRRKTKGGQPERMSERGADSDGLPSIGGASGCPLAVKTHRGNKTVYKIFGFQNSENVGIPDDPGTKPDRWVADALLGNFRTYQSICLPEELTQQWEIVWERPKSPSVEPEDLDIEMGDQRDKERDETRGKVAKRQQQTINKVSKMPVESPRQRRLHQKKVNRVIRQIVENGLTAEEFALQPQKSPTQERLEPPVGI</sequence>
<feature type="compositionally biased region" description="Polar residues" evidence="1">
    <location>
        <begin position="408"/>
        <end position="422"/>
    </location>
</feature>
<dbReference type="RefSeq" id="XP_067488145.1">
    <property type="nucleotide sequence ID" value="XM_067636540.1"/>
</dbReference>
<dbReference type="EMBL" id="SAEB01000009">
    <property type="protein sequence ID" value="RVD82601.1"/>
    <property type="molecule type" value="Genomic_DNA"/>
</dbReference>